<gene>
    <name evidence="7" type="ORF">PROAA_420002</name>
</gene>
<organism evidence="7 8">
    <name type="scientific">Candidatus Propionivibrio aalborgensis</name>
    <dbReference type="NCBI Taxonomy" id="1860101"/>
    <lineage>
        <taxon>Bacteria</taxon>
        <taxon>Pseudomonadati</taxon>
        <taxon>Pseudomonadota</taxon>
        <taxon>Betaproteobacteria</taxon>
        <taxon>Rhodocyclales</taxon>
        <taxon>Rhodocyclaceae</taxon>
        <taxon>Propionivibrio</taxon>
    </lineage>
</organism>
<feature type="transmembrane region" description="Helical" evidence="5">
    <location>
        <begin position="20"/>
        <end position="37"/>
    </location>
</feature>
<keyword evidence="3 5" id="KW-1133">Transmembrane helix</keyword>
<keyword evidence="8" id="KW-1185">Reference proteome</keyword>
<dbReference type="Proteomes" id="UP000199600">
    <property type="component" value="Unassembled WGS sequence"/>
</dbReference>
<dbReference type="GO" id="GO:0015385">
    <property type="term" value="F:sodium:proton antiporter activity"/>
    <property type="evidence" value="ECO:0007669"/>
    <property type="project" value="TreeGrafter"/>
</dbReference>
<feature type="transmembrane region" description="Helical" evidence="5">
    <location>
        <begin position="183"/>
        <end position="200"/>
    </location>
</feature>
<evidence type="ECO:0000313" key="7">
    <source>
        <dbReference type="EMBL" id="SBT10326.1"/>
    </source>
</evidence>
<dbReference type="GO" id="GO:0005886">
    <property type="term" value="C:plasma membrane"/>
    <property type="evidence" value="ECO:0007669"/>
    <property type="project" value="TreeGrafter"/>
</dbReference>
<feature type="transmembrane region" description="Helical" evidence="5">
    <location>
        <begin position="115"/>
        <end position="137"/>
    </location>
</feature>
<evidence type="ECO:0000256" key="1">
    <source>
        <dbReference type="ARBA" id="ARBA00004141"/>
    </source>
</evidence>
<dbReference type="RefSeq" id="WP_186411918.1">
    <property type="nucleotide sequence ID" value="NZ_FLQY01000343.1"/>
</dbReference>
<evidence type="ECO:0000256" key="2">
    <source>
        <dbReference type="ARBA" id="ARBA00022692"/>
    </source>
</evidence>
<dbReference type="InterPro" id="IPR052946">
    <property type="entry name" value="Alkaline_pH_Ca-Antiporter"/>
</dbReference>
<dbReference type="InterPro" id="IPR004837">
    <property type="entry name" value="NaCa_Exmemb"/>
</dbReference>
<feature type="domain" description="Sodium/calcium exchanger membrane region" evidence="6">
    <location>
        <begin position="233"/>
        <end position="376"/>
    </location>
</feature>
<evidence type="ECO:0000259" key="6">
    <source>
        <dbReference type="Pfam" id="PF01699"/>
    </source>
</evidence>
<feature type="transmembrane region" description="Helical" evidence="5">
    <location>
        <begin position="49"/>
        <end position="69"/>
    </location>
</feature>
<dbReference type="Pfam" id="PF01699">
    <property type="entry name" value="Na_Ca_ex"/>
    <property type="match status" value="2"/>
</dbReference>
<feature type="domain" description="Sodium/calcium exchanger membrane region" evidence="6">
    <location>
        <begin position="49"/>
        <end position="202"/>
    </location>
</feature>
<feature type="transmembrane region" description="Helical" evidence="5">
    <location>
        <begin position="269"/>
        <end position="288"/>
    </location>
</feature>
<protein>
    <submittedName>
        <fullName evidence="7">Putative ionic transporter y4hA</fullName>
    </submittedName>
</protein>
<evidence type="ECO:0000313" key="8">
    <source>
        <dbReference type="Proteomes" id="UP000199600"/>
    </source>
</evidence>
<evidence type="ECO:0000256" key="5">
    <source>
        <dbReference type="SAM" id="Phobius"/>
    </source>
</evidence>
<feature type="transmembrane region" description="Helical" evidence="5">
    <location>
        <begin position="337"/>
        <end position="353"/>
    </location>
</feature>
<dbReference type="AlphaFoldDB" id="A0A1A8Y030"/>
<feature type="transmembrane region" description="Helical" evidence="5">
    <location>
        <begin position="230"/>
        <end position="248"/>
    </location>
</feature>
<name>A0A1A8Y030_9RHOO</name>
<feature type="transmembrane region" description="Helical" evidence="5">
    <location>
        <begin position="300"/>
        <end position="325"/>
    </location>
</feature>
<dbReference type="Gene3D" id="1.20.1420.30">
    <property type="entry name" value="NCX, central ion-binding region"/>
    <property type="match status" value="1"/>
</dbReference>
<evidence type="ECO:0000256" key="3">
    <source>
        <dbReference type="ARBA" id="ARBA00022989"/>
    </source>
</evidence>
<sequence>MPPSANSASLTRKLAQIWPYALPIIALSFAVAMHGFAAANPHSALREELAIIICAVVLLVPSVLAALHHADSAARRLGEPYGTLLLTLSVTTIEVSIIVSMMLNGTGNPTLAREAVFSAVMLVCSGGVGFCLMLGALRHGEQEHNMQGTSAYLAVLLVLSVLTLILPNFTLSTESGTYSTGQLVFISTLSVLLYIAFLYIQTVRHRGHFLDAGVQPQIHHIAEQPSTAPLWASVLFLLAGLAAVVLLAEQVADGTERGLSAIGVLRPDAIVGALIATLVLMPEFLTSLKAARINHLQHSINAMLGSALASMALTIPAVVAVCLFTRRELILGLDNRDSTLLVLALTLCIVSFGTGRTNVLTGIVHLVIFFAYLMLLVIP</sequence>
<keyword evidence="4 5" id="KW-0472">Membrane</keyword>
<dbReference type="EMBL" id="FLQY01000343">
    <property type="protein sequence ID" value="SBT10326.1"/>
    <property type="molecule type" value="Genomic_DNA"/>
</dbReference>
<evidence type="ECO:0000256" key="4">
    <source>
        <dbReference type="ARBA" id="ARBA00023136"/>
    </source>
</evidence>
<proteinExistence type="predicted"/>
<dbReference type="PANTHER" id="PTHR37958:SF1">
    <property type="entry name" value="SODIUM-POTASSIUM_PROTON ANTIPORTER CHAA"/>
    <property type="match status" value="1"/>
</dbReference>
<feature type="transmembrane region" description="Helical" evidence="5">
    <location>
        <begin position="81"/>
        <end position="103"/>
    </location>
</feature>
<keyword evidence="2 5" id="KW-0812">Transmembrane</keyword>
<feature type="transmembrane region" description="Helical" evidence="5">
    <location>
        <begin position="359"/>
        <end position="378"/>
    </location>
</feature>
<reference evidence="7 8" key="1">
    <citation type="submission" date="2016-06" db="EMBL/GenBank/DDBJ databases">
        <authorList>
            <person name="Kjaerup R.B."/>
            <person name="Dalgaard T.S."/>
            <person name="Juul-Madsen H.R."/>
        </authorList>
    </citation>
    <scope>NUCLEOTIDE SEQUENCE [LARGE SCALE GENOMIC DNA]</scope>
    <source>
        <strain evidence="7">2</strain>
    </source>
</reference>
<dbReference type="GO" id="GO:0015386">
    <property type="term" value="F:potassium:proton antiporter activity"/>
    <property type="evidence" value="ECO:0007669"/>
    <property type="project" value="TreeGrafter"/>
</dbReference>
<dbReference type="PANTHER" id="PTHR37958">
    <property type="entry name" value="SODIUM-POTASSIUM/PROTON ANTIPORTER CHAA"/>
    <property type="match status" value="1"/>
</dbReference>
<feature type="transmembrane region" description="Helical" evidence="5">
    <location>
        <begin position="149"/>
        <end position="171"/>
    </location>
</feature>
<accession>A0A1A8Y030</accession>
<comment type="subcellular location">
    <subcellularLocation>
        <location evidence="1">Membrane</location>
        <topology evidence="1">Multi-pass membrane protein</topology>
    </subcellularLocation>
</comment>
<dbReference type="InterPro" id="IPR044880">
    <property type="entry name" value="NCX_ion-bd_dom_sf"/>
</dbReference>